<reference evidence="3" key="1">
    <citation type="journal article" date="2023" name="Mol. Phylogenet. Evol.">
        <title>Genome-scale phylogeny and comparative genomics of the fungal order Sordariales.</title>
        <authorList>
            <person name="Hensen N."/>
            <person name="Bonometti L."/>
            <person name="Westerberg I."/>
            <person name="Brannstrom I.O."/>
            <person name="Guillou S."/>
            <person name="Cros-Aarteil S."/>
            <person name="Calhoun S."/>
            <person name="Haridas S."/>
            <person name="Kuo A."/>
            <person name="Mondo S."/>
            <person name="Pangilinan J."/>
            <person name="Riley R."/>
            <person name="LaButti K."/>
            <person name="Andreopoulos B."/>
            <person name="Lipzen A."/>
            <person name="Chen C."/>
            <person name="Yan M."/>
            <person name="Daum C."/>
            <person name="Ng V."/>
            <person name="Clum A."/>
            <person name="Steindorff A."/>
            <person name="Ohm R.A."/>
            <person name="Martin F."/>
            <person name="Silar P."/>
            <person name="Natvig D.O."/>
            <person name="Lalanne C."/>
            <person name="Gautier V."/>
            <person name="Ament-Velasquez S.L."/>
            <person name="Kruys A."/>
            <person name="Hutchinson M.I."/>
            <person name="Powell A.J."/>
            <person name="Barry K."/>
            <person name="Miller A.N."/>
            <person name="Grigoriev I.V."/>
            <person name="Debuchy R."/>
            <person name="Gladieux P."/>
            <person name="Hiltunen Thoren M."/>
            <person name="Johannesson H."/>
        </authorList>
    </citation>
    <scope>NUCLEOTIDE SEQUENCE</scope>
    <source>
        <strain evidence="3">CBS 118394</strain>
    </source>
</reference>
<keyword evidence="2" id="KW-0472">Membrane</keyword>
<feature type="compositionally biased region" description="Polar residues" evidence="1">
    <location>
        <begin position="1"/>
        <end position="10"/>
    </location>
</feature>
<accession>A0AAE0MBF0</accession>
<sequence length="294" mass="31187">MSHKPSNSIASVHHTHSAAPTDKQAISNKPEHHSTLEPVWPGQTPRPAPAIIPSYKSGTSTSPYYRPSVVQEAPYYRPPPEKPISPRTNIREKRICGLRPVNLWLVVALAASVVLSVSLGVGIGVGLGRAVGGRDDLTDRNPEANQSQSSSPNPTPAKQQSTTTTNTATTVVTTTKPPVPICPSTNDTVVQMDIGLHLRYRILCDAHFDDGGKQEQPLAASTAMPTFNACLDLCNSINRLQNRTDVGFEWDPSGNGGVKVGGACLCLGSADKLRIVEAKDGGVVALPLPPGNET</sequence>
<keyword evidence="2" id="KW-1133">Transmembrane helix</keyword>
<evidence type="ECO:0000313" key="3">
    <source>
        <dbReference type="EMBL" id="KAK3324874.1"/>
    </source>
</evidence>
<dbReference type="EMBL" id="JAUEDM010000002">
    <property type="protein sequence ID" value="KAK3324874.1"/>
    <property type="molecule type" value="Genomic_DNA"/>
</dbReference>
<feature type="region of interest" description="Disordered" evidence="1">
    <location>
        <begin position="134"/>
        <end position="171"/>
    </location>
</feature>
<name>A0AAE0MBF0_9PEZI</name>
<comment type="caution">
    <text evidence="3">The sequence shown here is derived from an EMBL/GenBank/DDBJ whole genome shotgun (WGS) entry which is preliminary data.</text>
</comment>
<dbReference type="Proteomes" id="UP001283341">
    <property type="component" value="Unassembled WGS sequence"/>
</dbReference>
<evidence type="ECO:0000256" key="2">
    <source>
        <dbReference type="SAM" id="Phobius"/>
    </source>
</evidence>
<feature type="region of interest" description="Disordered" evidence="1">
    <location>
        <begin position="1"/>
        <end position="47"/>
    </location>
</feature>
<feature type="transmembrane region" description="Helical" evidence="2">
    <location>
        <begin position="101"/>
        <end position="127"/>
    </location>
</feature>
<keyword evidence="2" id="KW-0812">Transmembrane</keyword>
<proteinExistence type="predicted"/>
<gene>
    <name evidence="3" type="ORF">B0H66DRAFT_106272</name>
</gene>
<organism evidence="3 4">
    <name type="scientific">Apodospora peruviana</name>
    <dbReference type="NCBI Taxonomy" id="516989"/>
    <lineage>
        <taxon>Eukaryota</taxon>
        <taxon>Fungi</taxon>
        <taxon>Dikarya</taxon>
        <taxon>Ascomycota</taxon>
        <taxon>Pezizomycotina</taxon>
        <taxon>Sordariomycetes</taxon>
        <taxon>Sordariomycetidae</taxon>
        <taxon>Sordariales</taxon>
        <taxon>Lasiosphaeriaceae</taxon>
        <taxon>Apodospora</taxon>
    </lineage>
</organism>
<feature type="compositionally biased region" description="Low complexity" evidence="1">
    <location>
        <begin position="145"/>
        <end position="171"/>
    </location>
</feature>
<evidence type="ECO:0000313" key="4">
    <source>
        <dbReference type="Proteomes" id="UP001283341"/>
    </source>
</evidence>
<reference evidence="3" key="2">
    <citation type="submission" date="2023-06" db="EMBL/GenBank/DDBJ databases">
        <authorList>
            <consortium name="Lawrence Berkeley National Laboratory"/>
            <person name="Haridas S."/>
            <person name="Hensen N."/>
            <person name="Bonometti L."/>
            <person name="Westerberg I."/>
            <person name="Brannstrom I.O."/>
            <person name="Guillou S."/>
            <person name="Cros-Aarteil S."/>
            <person name="Calhoun S."/>
            <person name="Kuo A."/>
            <person name="Mondo S."/>
            <person name="Pangilinan J."/>
            <person name="Riley R."/>
            <person name="Labutti K."/>
            <person name="Andreopoulos B."/>
            <person name="Lipzen A."/>
            <person name="Chen C."/>
            <person name="Yanf M."/>
            <person name="Daum C."/>
            <person name="Ng V."/>
            <person name="Clum A."/>
            <person name="Steindorff A."/>
            <person name="Ohm R."/>
            <person name="Martin F."/>
            <person name="Silar P."/>
            <person name="Natvig D."/>
            <person name="Lalanne C."/>
            <person name="Gautier V."/>
            <person name="Ament-Velasquez S.L."/>
            <person name="Kruys A."/>
            <person name="Hutchinson M.I."/>
            <person name="Powell A.J."/>
            <person name="Barry K."/>
            <person name="Miller A.N."/>
            <person name="Grigoriev I.V."/>
            <person name="Debuchy R."/>
            <person name="Gladieux P."/>
            <person name="Thoren M.H."/>
            <person name="Johannesson H."/>
        </authorList>
    </citation>
    <scope>NUCLEOTIDE SEQUENCE</scope>
    <source>
        <strain evidence="3">CBS 118394</strain>
    </source>
</reference>
<protein>
    <submittedName>
        <fullName evidence="3">Uncharacterized protein</fullName>
    </submittedName>
</protein>
<keyword evidence="4" id="KW-1185">Reference proteome</keyword>
<dbReference type="AlphaFoldDB" id="A0AAE0MBF0"/>
<evidence type="ECO:0000256" key="1">
    <source>
        <dbReference type="SAM" id="MobiDB-lite"/>
    </source>
</evidence>